<reference evidence="2 3" key="1">
    <citation type="submission" date="2016-10" db="EMBL/GenBank/DDBJ databases">
        <authorList>
            <person name="de Groot N.N."/>
        </authorList>
    </citation>
    <scope>NUCLEOTIDE SEQUENCE [LARGE SCALE GENOMIC DNA]</scope>
    <source>
        <strain evidence="2 3">DSM 28286</strain>
    </source>
</reference>
<name>A0A1I5YMA9_9BACT</name>
<dbReference type="Proteomes" id="UP000199031">
    <property type="component" value="Unassembled WGS sequence"/>
</dbReference>
<evidence type="ECO:0008006" key="4">
    <source>
        <dbReference type="Google" id="ProtNLM"/>
    </source>
</evidence>
<feature type="transmembrane region" description="Helical" evidence="1">
    <location>
        <begin position="174"/>
        <end position="195"/>
    </location>
</feature>
<keyword evidence="1" id="KW-0472">Membrane</keyword>
<evidence type="ECO:0000313" key="2">
    <source>
        <dbReference type="EMBL" id="SFQ45333.1"/>
    </source>
</evidence>
<organism evidence="2 3">
    <name type="scientific">Parafilimonas terrae</name>
    <dbReference type="NCBI Taxonomy" id="1465490"/>
    <lineage>
        <taxon>Bacteria</taxon>
        <taxon>Pseudomonadati</taxon>
        <taxon>Bacteroidota</taxon>
        <taxon>Chitinophagia</taxon>
        <taxon>Chitinophagales</taxon>
        <taxon>Chitinophagaceae</taxon>
        <taxon>Parafilimonas</taxon>
    </lineage>
</organism>
<evidence type="ECO:0000256" key="1">
    <source>
        <dbReference type="SAM" id="Phobius"/>
    </source>
</evidence>
<sequence>MRNRSIVNSQESTVVATSFIAMRICLALIVSAIFFTSSAQSVSASVDRDKILLGEQVTLKISLNRINENNFFVATWPQINDTINHAEIVKRAAIDTINVAGNFTYQQNFVITSFDSGRWQLGPFNFIIQEKSTGKKIQLQTPPLYLTVLPVDVSSLKEYHPIKDIIDVPTGFNWLPVIIAALLVLLIATIAFIIIKRKKKPASQPRPELKGTPLERALKKLKALQQQNLSSTGAIKKFHSDMDDATRQYIEEVTNIKALHLTAGELLPRLKFYMQDAAERNNFSRIFNLNASVKFARYLPGETESKNTLEEIIRIITDIDENINRARTDADRLVPKY</sequence>
<keyword evidence="1" id="KW-0812">Transmembrane</keyword>
<proteinExistence type="predicted"/>
<gene>
    <name evidence="2" type="ORF">SAMN05444277_11329</name>
</gene>
<keyword evidence="1" id="KW-1133">Transmembrane helix</keyword>
<dbReference type="AlphaFoldDB" id="A0A1I5YMA9"/>
<protein>
    <recommendedName>
        <fullName evidence="4">Oxygen tolerance</fullName>
    </recommendedName>
</protein>
<accession>A0A1I5YMA9</accession>
<dbReference type="STRING" id="1465490.SAMN05444277_11329"/>
<keyword evidence="3" id="KW-1185">Reference proteome</keyword>
<evidence type="ECO:0000313" key="3">
    <source>
        <dbReference type="Proteomes" id="UP000199031"/>
    </source>
</evidence>
<dbReference type="EMBL" id="FOXQ01000013">
    <property type="protein sequence ID" value="SFQ45333.1"/>
    <property type="molecule type" value="Genomic_DNA"/>
</dbReference>